<evidence type="ECO:0008006" key="5">
    <source>
        <dbReference type="Google" id="ProtNLM"/>
    </source>
</evidence>
<proteinExistence type="predicted"/>
<evidence type="ECO:0000313" key="3">
    <source>
        <dbReference type="EMBL" id="ASS97172.1"/>
    </source>
</evidence>
<organism evidence="2 4">
    <name type="scientific">Peribacillus simplex NBRC 15720 = DSM 1321</name>
    <dbReference type="NCBI Taxonomy" id="1349754"/>
    <lineage>
        <taxon>Bacteria</taxon>
        <taxon>Bacillati</taxon>
        <taxon>Bacillota</taxon>
        <taxon>Bacilli</taxon>
        <taxon>Bacillales</taxon>
        <taxon>Bacillaceae</taxon>
        <taxon>Peribacillus</taxon>
    </lineage>
</organism>
<dbReference type="Proteomes" id="UP000214618">
    <property type="component" value="Chromosome"/>
</dbReference>
<dbReference type="Gene3D" id="1.10.150.130">
    <property type="match status" value="1"/>
</dbReference>
<dbReference type="GO" id="GO:0003677">
    <property type="term" value="F:DNA binding"/>
    <property type="evidence" value="ECO:0007669"/>
    <property type="project" value="UniProtKB-KW"/>
</dbReference>
<dbReference type="AlphaFoldDB" id="A0A223EBE8"/>
<keyword evidence="1" id="KW-0238">DNA-binding</keyword>
<dbReference type="InterPro" id="IPR010998">
    <property type="entry name" value="Integrase_recombinase_N"/>
</dbReference>
<evidence type="ECO:0000313" key="4">
    <source>
        <dbReference type="Proteomes" id="UP000214618"/>
    </source>
</evidence>
<sequence length="64" mass="7497">MRVEEISVDNRKAFLLLDTNGLPFDSVAKYMKYLHNKESSSNTLKTYCTALKFYFTYLEQTSKC</sequence>
<evidence type="ECO:0000256" key="1">
    <source>
        <dbReference type="ARBA" id="ARBA00023125"/>
    </source>
</evidence>
<evidence type="ECO:0000313" key="2">
    <source>
        <dbReference type="EMBL" id="ASS92523.1"/>
    </source>
</evidence>
<gene>
    <name evidence="2" type="ORF">BS1321_00150</name>
    <name evidence="3" type="ORF">BS1321_26740</name>
</gene>
<protein>
    <recommendedName>
        <fullName evidence="5">Core-binding (CB) domain-containing protein</fullName>
    </recommendedName>
</protein>
<dbReference type="EMBL" id="CP017704">
    <property type="protein sequence ID" value="ASS97172.1"/>
    <property type="molecule type" value="Genomic_DNA"/>
</dbReference>
<name>A0A223EBE8_9BACI</name>
<dbReference type="EMBL" id="CP017704">
    <property type="protein sequence ID" value="ASS92523.1"/>
    <property type="molecule type" value="Genomic_DNA"/>
</dbReference>
<reference evidence="2 4" key="1">
    <citation type="submission" date="2016-10" db="EMBL/GenBank/DDBJ databases">
        <title>The whole genome sequencing and assembly of Bacillus simplex DSM 1321 strain.</title>
        <authorList>
            <person name="Park M.-K."/>
            <person name="Lee Y.-J."/>
            <person name="Yi H."/>
            <person name="Bahn Y.-S."/>
            <person name="Kim J.F."/>
            <person name="Lee D.-W."/>
        </authorList>
    </citation>
    <scope>NUCLEOTIDE SEQUENCE [LARGE SCALE GENOMIC DNA]</scope>
    <source>
        <strain evidence="2 4">DSM 1321</strain>
    </source>
</reference>
<accession>A0A223EBE8</accession>